<sequence length="53" mass="6146">MSEIRSLLNPLESEMEIISLTLILIGTVVVDVLWKENHQEQQSNICRNCFDEN</sequence>
<dbReference type="KEGG" id="cyt:cce_4891"/>
<evidence type="ECO:0000313" key="2">
    <source>
        <dbReference type="EMBL" id="ACB54237.1"/>
    </source>
</evidence>
<accession>B1X276</accession>
<name>B1X276_CROS5</name>
<keyword evidence="3" id="KW-1185">Reference proteome</keyword>
<reference evidence="2 3" key="1">
    <citation type="journal article" date="2008" name="Proc. Natl. Acad. Sci. U.S.A.">
        <title>The genome of Cyanothece 51142, a unicellular diazotrophic cyanobacterium important in the marine nitrogen cycle.</title>
        <authorList>
            <person name="Welsh E.A."/>
            <person name="Liberton M."/>
            <person name="Stoeckel J."/>
            <person name="Loh T."/>
            <person name="Elvitigala T."/>
            <person name="Wang C."/>
            <person name="Wollam A."/>
            <person name="Fulton R.S."/>
            <person name="Clifton S.W."/>
            <person name="Jacobs J.M."/>
            <person name="Aurora R."/>
            <person name="Ghosh B.K."/>
            <person name="Sherman L.A."/>
            <person name="Smith R.D."/>
            <person name="Wilson R.K."/>
            <person name="Pakrasi H.B."/>
        </authorList>
    </citation>
    <scope>NUCLEOTIDE SEQUENCE [LARGE SCALE GENOMIC DNA]</scope>
    <source>
        <strain evidence="3">ATCC 51142 / BH68</strain>
    </source>
</reference>
<keyword evidence="1" id="KW-0472">Membrane</keyword>
<evidence type="ECO:0000256" key="1">
    <source>
        <dbReference type="SAM" id="Phobius"/>
    </source>
</evidence>
<protein>
    <submittedName>
        <fullName evidence="2">Uncharacterized protein</fullName>
    </submittedName>
</protein>
<dbReference type="AlphaFoldDB" id="B1X276"/>
<feature type="transmembrane region" description="Helical" evidence="1">
    <location>
        <begin position="17"/>
        <end position="34"/>
    </location>
</feature>
<keyword evidence="1" id="KW-1133">Transmembrane helix</keyword>
<gene>
    <name evidence="2" type="ordered locus">cce_4891</name>
</gene>
<proteinExistence type="predicted"/>
<dbReference type="Proteomes" id="UP000001203">
    <property type="component" value="Chromosome linear"/>
</dbReference>
<keyword evidence="1" id="KW-0812">Transmembrane</keyword>
<evidence type="ECO:0000313" key="3">
    <source>
        <dbReference type="Proteomes" id="UP000001203"/>
    </source>
</evidence>
<dbReference type="EMBL" id="CP000807">
    <property type="protein sequence ID" value="ACB54237.1"/>
    <property type="molecule type" value="Genomic_DNA"/>
</dbReference>
<dbReference type="HOGENOM" id="CLU_3060704_0_0_3"/>
<organism evidence="2 3">
    <name type="scientific">Crocosphaera subtropica (strain ATCC 51142 / BH68)</name>
    <name type="common">Cyanothece sp. (strain ATCC 51142)</name>
    <dbReference type="NCBI Taxonomy" id="43989"/>
    <lineage>
        <taxon>Bacteria</taxon>
        <taxon>Bacillati</taxon>
        <taxon>Cyanobacteriota</taxon>
        <taxon>Cyanophyceae</taxon>
        <taxon>Oscillatoriophycideae</taxon>
        <taxon>Chroococcales</taxon>
        <taxon>Aphanothecaceae</taxon>
        <taxon>Crocosphaera</taxon>
        <taxon>Crocosphaera subtropica</taxon>
    </lineage>
</organism>